<evidence type="ECO:0000256" key="16">
    <source>
        <dbReference type="SAM" id="Coils"/>
    </source>
</evidence>
<evidence type="ECO:0000256" key="7">
    <source>
        <dbReference type="ARBA" id="ARBA00022490"/>
    </source>
</evidence>
<keyword evidence="9" id="KW-0479">Metal-binding</keyword>
<dbReference type="CDD" id="cd16917">
    <property type="entry name" value="HATPase_UhpB-NarQ-NarX-like"/>
    <property type="match status" value="1"/>
</dbReference>
<evidence type="ECO:0000256" key="2">
    <source>
        <dbReference type="ARBA" id="ARBA00001966"/>
    </source>
</evidence>
<dbReference type="EC" id="2.7.13.3" evidence="4"/>
<evidence type="ECO:0000256" key="5">
    <source>
        <dbReference type="ARBA" id="ARBA00017322"/>
    </source>
</evidence>
<keyword evidence="8" id="KW-0808">Transferase</keyword>
<evidence type="ECO:0000313" key="19">
    <source>
        <dbReference type="EMBL" id="MFB9836760.1"/>
    </source>
</evidence>
<name>A0ABV5YNY4_9ACTN</name>
<keyword evidence="17" id="KW-0812">Transmembrane</keyword>
<evidence type="ECO:0000256" key="17">
    <source>
        <dbReference type="SAM" id="Phobius"/>
    </source>
</evidence>
<keyword evidence="17" id="KW-1133">Transmembrane helix</keyword>
<comment type="function">
    <text evidence="14">Member of the two-component regulatory system NreB/NreC involved in the control of dissimilatory nitrate/nitrite reduction in response to oxygen. NreB functions as a direct oxygen sensor histidine kinase which is autophosphorylated, in the absence of oxygen, probably at the conserved histidine residue, and transfers its phosphate group probably to a conserved aspartate residue of NreC. NreB/NreC activates the expression of the nitrate (narGHJI) and nitrite (nir) reductase operons, as well as the putative nitrate transporter gene narT.</text>
</comment>
<evidence type="ECO:0000256" key="13">
    <source>
        <dbReference type="ARBA" id="ARBA00023014"/>
    </source>
</evidence>
<dbReference type="PRINTS" id="PR00344">
    <property type="entry name" value="BCTRLSENSOR"/>
</dbReference>
<reference evidence="19 20" key="1">
    <citation type="submission" date="2024-09" db="EMBL/GenBank/DDBJ databases">
        <authorList>
            <person name="Sun Q."/>
            <person name="Mori K."/>
        </authorList>
    </citation>
    <scope>NUCLEOTIDE SEQUENCE [LARGE SCALE GENOMIC DNA]</scope>
    <source>
        <strain evidence="19 20">TBRC 0563</strain>
    </source>
</reference>
<gene>
    <name evidence="19" type="ORF">ACFFNX_31755</name>
</gene>
<feature type="coiled-coil region" evidence="16">
    <location>
        <begin position="175"/>
        <end position="202"/>
    </location>
</feature>
<accession>A0ABV5YNY4</accession>
<keyword evidence="16" id="KW-0175">Coiled coil</keyword>
<comment type="caution">
    <text evidence="19">The sequence shown here is derived from an EMBL/GenBank/DDBJ whole genome shotgun (WGS) entry which is preliminary data.</text>
</comment>
<evidence type="ECO:0000256" key="3">
    <source>
        <dbReference type="ARBA" id="ARBA00004496"/>
    </source>
</evidence>
<keyword evidence="17" id="KW-0472">Membrane</keyword>
<evidence type="ECO:0000256" key="15">
    <source>
        <dbReference type="ARBA" id="ARBA00030800"/>
    </source>
</evidence>
<dbReference type="SUPFAM" id="SSF55874">
    <property type="entry name" value="ATPase domain of HSP90 chaperone/DNA topoisomerase II/histidine kinase"/>
    <property type="match status" value="1"/>
</dbReference>
<evidence type="ECO:0000256" key="4">
    <source>
        <dbReference type="ARBA" id="ARBA00012438"/>
    </source>
</evidence>
<evidence type="ECO:0000256" key="6">
    <source>
        <dbReference type="ARBA" id="ARBA00022485"/>
    </source>
</evidence>
<keyword evidence="11" id="KW-0408">Iron</keyword>
<dbReference type="SMART" id="SM00387">
    <property type="entry name" value="HATPase_c"/>
    <property type="match status" value="1"/>
</dbReference>
<protein>
    <recommendedName>
        <fullName evidence="5">Oxygen sensor histidine kinase NreB</fullName>
        <ecNumber evidence="4">2.7.13.3</ecNumber>
    </recommendedName>
    <alternativeName>
        <fullName evidence="15">Nitrogen regulation protein B</fullName>
    </alternativeName>
</protein>
<feature type="domain" description="Histidine kinase" evidence="18">
    <location>
        <begin position="321"/>
        <end position="408"/>
    </location>
</feature>
<evidence type="ECO:0000256" key="9">
    <source>
        <dbReference type="ARBA" id="ARBA00022723"/>
    </source>
</evidence>
<feature type="transmembrane region" description="Helical" evidence="17">
    <location>
        <begin position="118"/>
        <end position="139"/>
    </location>
</feature>
<dbReference type="PANTHER" id="PTHR24421">
    <property type="entry name" value="NITRATE/NITRITE SENSOR PROTEIN NARX-RELATED"/>
    <property type="match status" value="1"/>
</dbReference>
<dbReference type="Proteomes" id="UP001589627">
    <property type="component" value="Unassembled WGS sequence"/>
</dbReference>
<evidence type="ECO:0000313" key="20">
    <source>
        <dbReference type="Proteomes" id="UP001589627"/>
    </source>
</evidence>
<comment type="cofactor">
    <cofactor evidence="2">
        <name>[4Fe-4S] cluster</name>
        <dbReference type="ChEBI" id="CHEBI:49883"/>
    </cofactor>
</comment>
<sequence>MGVTVPLPLGGWERREALMLRVVPHGALAVSVMLLLLSRSDPFPRLLTTLGVTLVAELWLLLMNGPGPAWSQRPPARVVHFAVFTLLSVSLVYLSPLYGFFAWSGYLQVPALPPRWRWAGVVATAAIVSSTYVGGFQNIGGSTVALFLIFTAAGVGLGGGLLFFNTMLGRQHDRQREMLGDLAEANAQLEAALAENAGLHAQLLTQAREAGVLDERARMAREIHDTLAQGFTGIIAQLEAARQNPGQWRRFTDQAQALARENLSEARRSVRALRPERLEQAHLPEAITGMSERWSQTTGIAVGVETTGEPRAMLADVEVALFRVAQEALTNVAKHAKATRVGLTLSYMDDVVLLDVRDDGVGFEPGGAGDGFGLSSMRQRLLRVAGNLAVESSPGEGTAVNATVPALPAGGGA</sequence>
<feature type="transmembrane region" description="Helical" evidence="17">
    <location>
        <begin position="145"/>
        <end position="168"/>
    </location>
</feature>
<keyword evidence="13" id="KW-0411">Iron-sulfur</keyword>
<comment type="subcellular location">
    <subcellularLocation>
        <location evidence="3">Cytoplasm</location>
    </subcellularLocation>
</comment>
<dbReference type="PANTHER" id="PTHR24421:SF62">
    <property type="entry name" value="SENSORY TRANSDUCTION HISTIDINE KINASE"/>
    <property type="match status" value="1"/>
</dbReference>
<evidence type="ECO:0000256" key="12">
    <source>
        <dbReference type="ARBA" id="ARBA00023012"/>
    </source>
</evidence>
<evidence type="ECO:0000256" key="11">
    <source>
        <dbReference type="ARBA" id="ARBA00023004"/>
    </source>
</evidence>
<evidence type="ECO:0000256" key="10">
    <source>
        <dbReference type="ARBA" id="ARBA00022777"/>
    </source>
</evidence>
<feature type="transmembrane region" description="Helical" evidence="17">
    <location>
        <begin position="44"/>
        <end position="62"/>
    </location>
</feature>
<evidence type="ECO:0000259" key="18">
    <source>
        <dbReference type="PROSITE" id="PS50109"/>
    </source>
</evidence>
<dbReference type="InterPro" id="IPR050482">
    <property type="entry name" value="Sensor_HK_TwoCompSys"/>
</dbReference>
<comment type="catalytic activity">
    <reaction evidence="1">
        <text>ATP + protein L-histidine = ADP + protein N-phospho-L-histidine.</text>
        <dbReference type="EC" id="2.7.13.3"/>
    </reaction>
</comment>
<dbReference type="RefSeq" id="WP_378209559.1">
    <property type="nucleotide sequence ID" value="NZ_JBHLZP010000309.1"/>
</dbReference>
<keyword evidence="7" id="KW-0963">Cytoplasm</keyword>
<keyword evidence="12" id="KW-0902">Two-component regulatory system</keyword>
<keyword evidence="6" id="KW-0004">4Fe-4S</keyword>
<feature type="transmembrane region" description="Helical" evidence="17">
    <location>
        <begin position="82"/>
        <end position="106"/>
    </location>
</feature>
<dbReference type="EMBL" id="JBHLZP010000309">
    <property type="protein sequence ID" value="MFB9836760.1"/>
    <property type="molecule type" value="Genomic_DNA"/>
</dbReference>
<dbReference type="InterPro" id="IPR004358">
    <property type="entry name" value="Sig_transdc_His_kin-like_C"/>
</dbReference>
<evidence type="ECO:0000256" key="14">
    <source>
        <dbReference type="ARBA" id="ARBA00024827"/>
    </source>
</evidence>
<dbReference type="InterPro" id="IPR017205">
    <property type="entry name" value="Sig_transdc_His_kinase_ChrS"/>
</dbReference>
<dbReference type="PROSITE" id="PS50109">
    <property type="entry name" value="HIS_KIN"/>
    <property type="match status" value="1"/>
</dbReference>
<keyword evidence="20" id="KW-1185">Reference proteome</keyword>
<dbReference type="Pfam" id="PF02518">
    <property type="entry name" value="HATPase_c"/>
    <property type="match status" value="1"/>
</dbReference>
<organism evidence="19 20">
    <name type="scientific">Actinoallomurus acaciae</name>
    <dbReference type="NCBI Taxonomy" id="502577"/>
    <lineage>
        <taxon>Bacteria</taxon>
        <taxon>Bacillati</taxon>
        <taxon>Actinomycetota</taxon>
        <taxon>Actinomycetes</taxon>
        <taxon>Streptosporangiales</taxon>
        <taxon>Thermomonosporaceae</taxon>
        <taxon>Actinoallomurus</taxon>
    </lineage>
</organism>
<dbReference type="GO" id="GO:0016301">
    <property type="term" value="F:kinase activity"/>
    <property type="evidence" value="ECO:0007669"/>
    <property type="project" value="UniProtKB-KW"/>
</dbReference>
<evidence type="ECO:0000256" key="8">
    <source>
        <dbReference type="ARBA" id="ARBA00022679"/>
    </source>
</evidence>
<proteinExistence type="predicted"/>
<dbReference type="Gene3D" id="3.30.565.10">
    <property type="entry name" value="Histidine kinase-like ATPase, C-terminal domain"/>
    <property type="match status" value="1"/>
</dbReference>
<evidence type="ECO:0000256" key="1">
    <source>
        <dbReference type="ARBA" id="ARBA00000085"/>
    </source>
</evidence>
<dbReference type="PIRSF" id="PIRSF037434">
    <property type="entry name" value="STHK_ChrS"/>
    <property type="match status" value="1"/>
</dbReference>
<dbReference type="InterPro" id="IPR036890">
    <property type="entry name" value="HATPase_C_sf"/>
</dbReference>
<dbReference type="InterPro" id="IPR005467">
    <property type="entry name" value="His_kinase_dom"/>
</dbReference>
<dbReference type="InterPro" id="IPR011712">
    <property type="entry name" value="Sig_transdc_His_kin_sub3_dim/P"/>
</dbReference>
<dbReference type="Pfam" id="PF07730">
    <property type="entry name" value="HisKA_3"/>
    <property type="match status" value="1"/>
</dbReference>
<keyword evidence="10 19" id="KW-0418">Kinase</keyword>
<dbReference type="Gene3D" id="1.20.5.1930">
    <property type="match status" value="1"/>
</dbReference>
<dbReference type="InterPro" id="IPR003594">
    <property type="entry name" value="HATPase_dom"/>
</dbReference>